<dbReference type="Proteomes" id="UP000085678">
    <property type="component" value="Unplaced"/>
</dbReference>
<keyword evidence="2" id="KW-0472">Membrane</keyword>
<feature type="transmembrane region" description="Helical" evidence="2">
    <location>
        <begin position="378"/>
        <end position="402"/>
    </location>
</feature>
<keyword evidence="2" id="KW-0812">Transmembrane</keyword>
<feature type="region of interest" description="Disordered" evidence="1">
    <location>
        <begin position="154"/>
        <end position="184"/>
    </location>
</feature>
<proteinExistence type="predicted"/>
<feature type="compositionally biased region" description="Polar residues" evidence="1">
    <location>
        <begin position="253"/>
        <end position="270"/>
    </location>
</feature>
<keyword evidence="3" id="KW-1185">Reference proteome</keyword>
<keyword evidence="2" id="KW-1133">Transmembrane helix</keyword>
<feature type="region of interest" description="Disordered" evidence="1">
    <location>
        <begin position="225"/>
        <end position="270"/>
    </location>
</feature>
<sequence length="448" mass="47016">MPLDTDTEGANIYLRLKGYQEDNSDKYAVASVIVYVTEHAHTPTTVSPGLTRPGGISLYTSATGDYNSTSITPTSTNISSVSGATDAGTTSNTSDILETTMASGNATSRTTTSAGTQPLVPDGTLNTGSSGNTVTPATDGTATFSSFISSVTTPLSSGGVTTSAATRNTNLSGSPNPGDITTQTTDIMHNTNLSDSTMISYPSILTVTANTVVIGTTKHNYNSTSNTAVTMETGPSKWPPGGTTEDSNEHRNSTGTPQIKNYTSSSFTDQNITGTGVTESFSPGFTGQNGSEASGTTFSSVVVTNNNVTETPQGDFNSTISSVSNETVIMNSTKLTTHIWKDFPNTTEMSKQVTLGTTEGVVGNPAGADSQEMSTNSWAVKLSVGAVVAVLTIGLLLAAFFVRSRSRVGTKYMLDTYDLEEAKPRTYQRDKWNSTRYKLFLSQSPSKK</sequence>
<evidence type="ECO:0000256" key="1">
    <source>
        <dbReference type="SAM" id="MobiDB-lite"/>
    </source>
</evidence>
<dbReference type="GeneID" id="106154155"/>
<evidence type="ECO:0000313" key="4">
    <source>
        <dbReference type="RefSeq" id="XP_013383876.1"/>
    </source>
</evidence>
<gene>
    <name evidence="4" type="primary">LOC106154155</name>
</gene>
<feature type="compositionally biased region" description="Polar residues" evidence="1">
    <location>
        <begin position="124"/>
        <end position="137"/>
    </location>
</feature>
<reference evidence="4" key="1">
    <citation type="submission" date="2025-08" db="UniProtKB">
        <authorList>
            <consortium name="RefSeq"/>
        </authorList>
    </citation>
    <scope>IDENTIFICATION</scope>
    <source>
        <tissue evidence="4">Gonads</tissue>
    </source>
</reference>
<protein>
    <submittedName>
        <fullName evidence="4">Mucin-4-like</fullName>
    </submittedName>
</protein>
<dbReference type="InParanoid" id="A0A1S3HEE5"/>
<feature type="compositionally biased region" description="Low complexity" evidence="1">
    <location>
        <begin position="72"/>
        <end position="82"/>
    </location>
</feature>
<dbReference type="RefSeq" id="XP_013383876.1">
    <property type="nucleotide sequence ID" value="XM_013528422.1"/>
</dbReference>
<organism evidence="3 4">
    <name type="scientific">Lingula anatina</name>
    <name type="common">Brachiopod</name>
    <name type="synonym">Lingula unguis</name>
    <dbReference type="NCBI Taxonomy" id="7574"/>
    <lineage>
        <taxon>Eukaryota</taxon>
        <taxon>Metazoa</taxon>
        <taxon>Spiralia</taxon>
        <taxon>Lophotrochozoa</taxon>
        <taxon>Brachiopoda</taxon>
        <taxon>Linguliformea</taxon>
        <taxon>Lingulata</taxon>
        <taxon>Lingulida</taxon>
        <taxon>Linguloidea</taxon>
        <taxon>Lingulidae</taxon>
        <taxon>Lingula</taxon>
    </lineage>
</organism>
<dbReference type="KEGG" id="lak:106154155"/>
<evidence type="ECO:0000313" key="3">
    <source>
        <dbReference type="Proteomes" id="UP000085678"/>
    </source>
</evidence>
<dbReference type="AlphaFoldDB" id="A0A1S3HEE5"/>
<name>A0A1S3HEE5_LINAN</name>
<feature type="region of interest" description="Disordered" evidence="1">
    <location>
        <begin position="72"/>
        <end position="137"/>
    </location>
</feature>
<feature type="compositionally biased region" description="Polar residues" evidence="1">
    <location>
        <begin position="87"/>
        <end position="116"/>
    </location>
</feature>
<evidence type="ECO:0000256" key="2">
    <source>
        <dbReference type="SAM" id="Phobius"/>
    </source>
</evidence>
<accession>A0A1S3HEE5</accession>